<dbReference type="Pfam" id="PF04149">
    <property type="entry name" value="DUF397"/>
    <property type="match status" value="1"/>
</dbReference>
<reference evidence="2 3" key="1">
    <citation type="submission" date="2020-04" db="EMBL/GenBank/DDBJ databases">
        <title>Characterization and engineering of Streptomyces griseofuscus DSM40191 as a potential heterologous host for expression of BGCs.</title>
        <authorList>
            <person name="Gren T."/>
            <person name="Whitford C.M."/>
            <person name="Mohite O.S."/>
            <person name="Joergensen T.S."/>
            <person name="Nielsen J.B."/>
            <person name="Lee S.Y."/>
            <person name="Weber T."/>
        </authorList>
    </citation>
    <scope>NUCLEOTIDE SEQUENCE [LARGE SCALE GENOMIC DNA]</scope>
    <source>
        <strain evidence="2 3">DSM 40191</strain>
    </source>
</reference>
<evidence type="ECO:0000313" key="2">
    <source>
        <dbReference type="EMBL" id="QNT94611.1"/>
    </source>
</evidence>
<dbReference type="InterPro" id="IPR007278">
    <property type="entry name" value="DUF397"/>
</dbReference>
<dbReference type="AlphaFoldDB" id="A0A7H1Q2T1"/>
<dbReference type="KEGG" id="sgf:HEP81_04334"/>
<dbReference type="GeneID" id="91467878"/>
<dbReference type="Proteomes" id="UP000516422">
    <property type="component" value="Chromosome"/>
</dbReference>
<feature type="domain" description="DUF397" evidence="1">
    <location>
        <begin position="50"/>
        <end position="77"/>
    </location>
</feature>
<name>A0A7H1Q2T1_9ACTN</name>
<dbReference type="EMBL" id="CP051006">
    <property type="protein sequence ID" value="QNT94611.1"/>
    <property type="molecule type" value="Genomic_DNA"/>
</dbReference>
<sequence length="80" mass="9177">MVLCQHASSHRIGSRWLAARLRLAQGHQRASEPRWRRAQPFSPRISAAPAGRAVRDSKQDDGPLLTFSHETWMDFLHQFS</sequence>
<gene>
    <name evidence="2" type="ORF">HEP81_04334</name>
</gene>
<evidence type="ECO:0000313" key="3">
    <source>
        <dbReference type="Proteomes" id="UP000516422"/>
    </source>
</evidence>
<organism evidence="2 3">
    <name type="scientific">Streptomyces griseofuscus</name>
    <dbReference type="NCBI Taxonomy" id="146922"/>
    <lineage>
        <taxon>Bacteria</taxon>
        <taxon>Bacillati</taxon>
        <taxon>Actinomycetota</taxon>
        <taxon>Actinomycetes</taxon>
        <taxon>Kitasatosporales</taxon>
        <taxon>Streptomycetaceae</taxon>
        <taxon>Streptomyces</taxon>
    </lineage>
</organism>
<protein>
    <recommendedName>
        <fullName evidence="1">DUF397 domain-containing protein</fullName>
    </recommendedName>
</protein>
<evidence type="ECO:0000259" key="1">
    <source>
        <dbReference type="Pfam" id="PF04149"/>
    </source>
</evidence>
<accession>A0A7H1Q2T1</accession>
<proteinExistence type="predicted"/>
<dbReference type="RefSeq" id="WP_078967677.1">
    <property type="nucleotide sequence ID" value="NZ_CP051006.1"/>
</dbReference>